<dbReference type="InterPro" id="IPR014395">
    <property type="entry name" value="Pen/GL7ACA/AHL_acylase"/>
</dbReference>
<proteinExistence type="inferred from homology"/>
<organism evidence="8 9">
    <name type="scientific">Aerophototrophica crusticola</name>
    <dbReference type="NCBI Taxonomy" id="1709002"/>
    <lineage>
        <taxon>Bacteria</taxon>
        <taxon>Pseudomonadati</taxon>
        <taxon>Pseudomonadota</taxon>
        <taxon>Alphaproteobacteria</taxon>
        <taxon>Rhodospirillales</taxon>
        <taxon>Rhodospirillaceae</taxon>
        <taxon>Aerophototrophica</taxon>
    </lineage>
</organism>
<evidence type="ECO:0000256" key="4">
    <source>
        <dbReference type="ARBA" id="ARBA00023145"/>
    </source>
</evidence>
<dbReference type="InterPro" id="IPR002692">
    <property type="entry name" value="S45"/>
</dbReference>
<dbReference type="Proteomes" id="UP000501891">
    <property type="component" value="Chromosome"/>
</dbReference>
<comment type="cofactor">
    <cofactor evidence="6">
        <name>Ca(2+)</name>
        <dbReference type="ChEBI" id="CHEBI:29108"/>
    </cofactor>
    <text evidence="6">Binds 1 Ca(2+) ion per dimer.</text>
</comment>
<dbReference type="InterPro" id="IPR023343">
    <property type="entry name" value="Penicillin_amidase_dom1"/>
</dbReference>
<dbReference type="InterPro" id="IPR043146">
    <property type="entry name" value="Penicillin_amidase_N_B-knob"/>
</dbReference>
<dbReference type="Gene3D" id="2.30.120.10">
    <property type="match status" value="1"/>
</dbReference>
<dbReference type="EMBL" id="CP051775">
    <property type="protein sequence ID" value="QJE71755.1"/>
    <property type="molecule type" value="Genomic_DNA"/>
</dbReference>
<dbReference type="PANTHER" id="PTHR34218:SF3">
    <property type="entry name" value="ACYL-HOMOSERINE LACTONE ACYLASE PVDQ"/>
    <property type="match status" value="1"/>
</dbReference>
<dbReference type="InterPro" id="IPR006311">
    <property type="entry name" value="TAT_signal"/>
</dbReference>
<keyword evidence="6" id="KW-0479">Metal-binding</keyword>
<keyword evidence="9" id="KW-1185">Reference proteome</keyword>
<evidence type="ECO:0000256" key="2">
    <source>
        <dbReference type="ARBA" id="ARBA00022729"/>
    </source>
</evidence>
<dbReference type="InterPro" id="IPR043147">
    <property type="entry name" value="Penicillin_amidase_A-knob"/>
</dbReference>
<gene>
    <name evidence="8" type="ORF">HHL28_00275</name>
</gene>
<evidence type="ECO:0000256" key="3">
    <source>
        <dbReference type="ARBA" id="ARBA00022801"/>
    </source>
</evidence>
<dbReference type="Gene3D" id="1.10.439.10">
    <property type="entry name" value="Penicillin Amidohydrolase, domain 1"/>
    <property type="match status" value="1"/>
</dbReference>
<dbReference type="Gene3D" id="1.10.1400.10">
    <property type="match status" value="1"/>
</dbReference>
<reference evidence="8" key="1">
    <citation type="submission" date="2020-04" db="EMBL/GenBank/DDBJ databases">
        <title>A desert anoxygenic phototrophic bacterium fixes CO2 using RubisCO under aerobic conditions.</title>
        <authorList>
            <person name="Tang K."/>
        </authorList>
    </citation>
    <scope>NUCLEOTIDE SEQUENCE [LARGE SCALE GENOMIC DNA]</scope>
    <source>
        <strain evidence="8">MIMtkB3</strain>
    </source>
</reference>
<evidence type="ECO:0000256" key="6">
    <source>
        <dbReference type="PIRSR" id="PIRSR001227-2"/>
    </source>
</evidence>
<name>A0A858R2Z0_9PROT</name>
<feature type="signal peptide" evidence="7">
    <location>
        <begin position="1"/>
        <end position="33"/>
    </location>
</feature>
<dbReference type="SUPFAM" id="SSF56235">
    <property type="entry name" value="N-terminal nucleophile aminohydrolases (Ntn hydrolases)"/>
    <property type="match status" value="1"/>
</dbReference>
<dbReference type="GO" id="GO:0046872">
    <property type="term" value="F:metal ion binding"/>
    <property type="evidence" value="ECO:0007669"/>
    <property type="project" value="UniProtKB-KW"/>
</dbReference>
<keyword evidence="6" id="KW-0106">Calcium</keyword>
<dbReference type="GO" id="GO:0017000">
    <property type="term" value="P:antibiotic biosynthetic process"/>
    <property type="evidence" value="ECO:0007669"/>
    <property type="project" value="InterPro"/>
</dbReference>
<dbReference type="KEGG" id="acru:HHL28_00275"/>
<evidence type="ECO:0000256" key="7">
    <source>
        <dbReference type="SAM" id="SignalP"/>
    </source>
</evidence>
<feature type="binding site" evidence="6">
    <location>
        <position position="290"/>
    </location>
    <ligand>
        <name>Ca(2+)</name>
        <dbReference type="ChEBI" id="CHEBI:29108"/>
    </ligand>
</feature>
<dbReference type="AlphaFoldDB" id="A0A858R2Z0"/>
<sequence length="707" mass="76757">MTQPLPVGRRRLAALALAAILAAPLPFAVPATAQTTATLSPATITWDQYGVPHIQADTLESAVRALGYAQMEAHAELLLTNVARARGRAAEYIGVGQNGVNLQSDRFARAVGIPARAAQWLQEGSPRQNAILEAFARGVNEYAQGAGGATISPLLRQVLPVTPADLHGLTLYSIHYTFLTENANVPGQVASWEGGQSASLPAQGGEGPGSNAFALGPTRTQSRNAILMGNPHLPFGSAVPAQGLELYQWFEAHLRFGETNAYGATFIGAPFIGIGFNQDLGWTHTNNTIDNADLYEVQLTPEGGYVFDGTVRPLENIRVETLRVRQPDGTVTEQQLTLAGTIHGPLVSRRADGKALALRVAGVEEEGIVEQYWDMMLAGNLEQFQAAQRRLQMPFFNVMYADRFGEIFYLFGGRQPRRPYGTTDDWDGIIDGSTSGTLWTDILSFEELPQVGDPPSGVLHNCNDPPWTSTFPQVIRAEQYPAWVSPVEMFPRAQHCALALQSQRRFTADEVRRAKMSGRMLLADRVLGDLTKAGYTSADPAARRGARVLQTWDRETRADSRGAVLFQRWFELFVADPAAPQGTWRGYPAFDVPWDPDKPLTTPRGIQDEGRAALALAKAVRELEAQYGTPYVAWGQVNRGILFGRGPEFFPTGPLADIAGNGGPGDLGTLRVAYFSPSATGEASSWAGTVTCRWWSSPPPDPRRGPP</sequence>
<evidence type="ECO:0000313" key="8">
    <source>
        <dbReference type="EMBL" id="QJE71755.1"/>
    </source>
</evidence>
<dbReference type="Pfam" id="PF01804">
    <property type="entry name" value="Penicil_amidase"/>
    <property type="match status" value="1"/>
</dbReference>
<keyword evidence="4" id="KW-0865">Zymogen</keyword>
<dbReference type="InterPro" id="IPR029055">
    <property type="entry name" value="Ntn_hydrolases_N"/>
</dbReference>
<evidence type="ECO:0000256" key="1">
    <source>
        <dbReference type="ARBA" id="ARBA00006586"/>
    </source>
</evidence>
<accession>A0A858R2Z0</accession>
<feature type="chain" id="PRO_5032814041" evidence="7">
    <location>
        <begin position="34"/>
        <end position="707"/>
    </location>
</feature>
<feature type="binding site" evidence="6">
    <location>
        <position position="293"/>
    </location>
    <ligand>
        <name>Ca(2+)</name>
        <dbReference type="ChEBI" id="CHEBI:29108"/>
    </ligand>
</feature>
<dbReference type="PANTHER" id="PTHR34218">
    <property type="entry name" value="PEPTIDASE S45 PENICILLIN AMIDASE"/>
    <property type="match status" value="1"/>
</dbReference>
<comment type="similarity">
    <text evidence="1">Belongs to the peptidase S45 family.</text>
</comment>
<feature type="active site" description="Nucleophile" evidence="5">
    <location>
        <position position="210"/>
    </location>
</feature>
<evidence type="ECO:0000313" key="9">
    <source>
        <dbReference type="Proteomes" id="UP000501891"/>
    </source>
</evidence>
<protein>
    <submittedName>
        <fullName evidence="8">Acylase</fullName>
    </submittedName>
</protein>
<keyword evidence="3" id="KW-0378">Hydrolase</keyword>
<dbReference type="GO" id="GO:0016811">
    <property type="term" value="F:hydrolase activity, acting on carbon-nitrogen (but not peptide) bonds, in linear amides"/>
    <property type="evidence" value="ECO:0007669"/>
    <property type="project" value="InterPro"/>
</dbReference>
<dbReference type="PROSITE" id="PS51318">
    <property type="entry name" value="TAT"/>
    <property type="match status" value="1"/>
</dbReference>
<dbReference type="PIRSF" id="PIRSF001227">
    <property type="entry name" value="Pen_acylase"/>
    <property type="match status" value="1"/>
</dbReference>
<dbReference type="Gene3D" id="3.60.20.10">
    <property type="entry name" value="Glutamine Phosphoribosylpyrophosphate, subunit 1, domain 1"/>
    <property type="match status" value="1"/>
</dbReference>
<evidence type="ECO:0000256" key="5">
    <source>
        <dbReference type="PIRSR" id="PIRSR001227-1"/>
    </source>
</evidence>
<keyword evidence="2 7" id="KW-0732">Signal</keyword>